<keyword evidence="1" id="KW-0521">NADP</keyword>
<dbReference type="Gene3D" id="3.30.360.10">
    <property type="entry name" value="Dihydrodipicolinate Reductase, domain 2"/>
    <property type="match status" value="1"/>
</dbReference>
<dbReference type="SUPFAM" id="SSF51735">
    <property type="entry name" value="NAD(P)-binding Rossmann-fold domains"/>
    <property type="match status" value="1"/>
</dbReference>
<dbReference type="SMART" id="SM00846">
    <property type="entry name" value="Gp_dh_N"/>
    <property type="match status" value="1"/>
</dbReference>
<evidence type="ECO:0000259" key="6">
    <source>
        <dbReference type="SMART" id="SM00846"/>
    </source>
</evidence>
<name>A0A6G8QD77_9ACTN</name>
<evidence type="ECO:0000313" key="8">
    <source>
        <dbReference type="Proteomes" id="UP000501452"/>
    </source>
</evidence>
<dbReference type="GO" id="GO:0050661">
    <property type="term" value="F:NADP binding"/>
    <property type="evidence" value="ECO:0007669"/>
    <property type="project" value="InterPro"/>
</dbReference>
<dbReference type="NCBIfam" id="TIGR01546">
    <property type="entry name" value="GAPDH-II_archae"/>
    <property type="match status" value="1"/>
</dbReference>
<evidence type="ECO:0000256" key="2">
    <source>
        <dbReference type="ARBA" id="ARBA00023002"/>
    </source>
</evidence>
<sequence>MTQTARVAINGYGVIGKRVADAVALQDDMELVGVADVMHDYRIRVAVERGYPVHASTPESRAEMEAARIPVAGTLDDLLSRADVVVDCTPKKVGVQNRPRYAEAGVKSIWQGGEKHEVAGYSFVAQVNYEGAVGRDSARVVSCNTTALSRISHALHRHGWVKRVRAVLLRRGTDPWESHENGMINTVIPETKVPSHQGPDARTVLPDLDITTVAGAGPYNLSHIHFAMIETTRPVSLDELRDALWDAPRVAFVRATDGVVALNSVIELMRDLDRPRGDMWEVAVWEDALAADEREVYLTFQVHNEAIVVPETIDCVRALTGIEPDGAASIEKTDAAMGIAKAFLPATTQPVEHLAGAEVGHPGMGAVRAAHVGFRETGFKGSEEPTDPWSV</sequence>
<dbReference type="GO" id="GO:0043891">
    <property type="term" value="F:glyceraldehyde-3-phosphate dehydrogenase [NAD(P)+] (phosphorylating) activity"/>
    <property type="evidence" value="ECO:0007669"/>
    <property type="project" value="UniProtKB-EC"/>
</dbReference>
<feature type="binding site" evidence="5">
    <location>
        <position position="304"/>
    </location>
    <ligand>
        <name>NAD(+)</name>
        <dbReference type="ChEBI" id="CHEBI:57540"/>
    </ligand>
</feature>
<dbReference type="GO" id="GO:0009089">
    <property type="term" value="P:lysine biosynthetic process via diaminopimelate"/>
    <property type="evidence" value="ECO:0007669"/>
    <property type="project" value="InterPro"/>
</dbReference>
<dbReference type="Pfam" id="PF02800">
    <property type="entry name" value="Gp_dh_C"/>
    <property type="match status" value="1"/>
</dbReference>
<dbReference type="NCBIfam" id="NF003251">
    <property type="entry name" value="PRK04207.1"/>
    <property type="match status" value="1"/>
</dbReference>
<dbReference type="EMBL" id="CP045119">
    <property type="protein sequence ID" value="QIN84464.1"/>
    <property type="molecule type" value="Genomic_DNA"/>
</dbReference>
<gene>
    <name evidence="7" type="ORF">GBA63_18820</name>
</gene>
<dbReference type="InterPro" id="IPR020829">
    <property type="entry name" value="GlycerAld_3-P_DH_cat"/>
</dbReference>
<dbReference type="KEGG" id="rub:GBA63_18820"/>
<evidence type="ECO:0000313" key="7">
    <source>
        <dbReference type="EMBL" id="QIN84464.1"/>
    </source>
</evidence>
<dbReference type="GO" id="GO:0006096">
    <property type="term" value="P:glycolytic process"/>
    <property type="evidence" value="ECO:0007669"/>
    <property type="project" value="InterPro"/>
</dbReference>
<dbReference type="InterPro" id="IPR020830">
    <property type="entry name" value="GlycerAld_3-P_DH_AS"/>
</dbReference>
<evidence type="ECO:0000256" key="1">
    <source>
        <dbReference type="ARBA" id="ARBA00022857"/>
    </source>
</evidence>
<dbReference type="AlphaFoldDB" id="A0A6G8QD77"/>
<dbReference type="PROSITE" id="PS00071">
    <property type="entry name" value="GAPDH"/>
    <property type="match status" value="1"/>
</dbReference>
<dbReference type="PIRSF" id="PIRSF000149">
    <property type="entry name" value="GAP_DH"/>
    <property type="match status" value="1"/>
</dbReference>
<dbReference type="GO" id="GO:0051287">
    <property type="term" value="F:NAD binding"/>
    <property type="evidence" value="ECO:0007669"/>
    <property type="project" value="InterPro"/>
</dbReference>
<dbReference type="InterPro" id="IPR006436">
    <property type="entry name" value="Glyceraldehyde-3-P_DH_2_arc"/>
</dbReference>
<dbReference type="Pfam" id="PF01113">
    <property type="entry name" value="DapB_N"/>
    <property type="match status" value="1"/>
</dbReference>
<feature type="binding site" evidence="5">
    <location>
        <position position="36"/>
    </location>
    <ligand>
        <name>NAD(+)</name>
        <dbReference type="ChEBI" id="CHEBI:57540"/>
    </ligand>
</feature>
<reference evidence="7 8" key="1">
    <citation type="submission" date="2019-10" db="EMBL/GenBank/DDBJ databases">
        <title>Rubrobacter sp nov SCSIO 52090 isolated from a deep-sea sediment in the South China Sea.</title>
        <authorList>
            <person name="Chen R.W."/>
        </authorList>
    </citation>
    <scope>NUCLEOTIDE SEQUENCE [LARGE SCALE GENOMIC DNA]</scope>
    <source>
        <strain evidence="7 8">SCSIO 52909</strain>
    </source>
</reference>
<dbReference type="InterPro" id="IPR000846">
    <property type="entry name" value="DapB_N"/>
</dbReference>
<keyword evidence="8" id="KW-1185">Reference proteome</keyword>
<evidence type="ECO:0000256" key="4">
    <source>
        <dbReference type="PIRSR" id="PIRSR000149-1"/>
    </source>
</evidence>
<keyword evidence="3 5" id="KW-0520">NAD</keyword>
<dbReference type="RefSeq" id="WP_166178675.1">
    <property type="nucleotide sequence ID" value="NZ_CP045119.1"/>
</dbReference>
<keyword evidence="2 7" id="KW-0560">Oxidoreductase</keyword>
<dbReference type="InterPro" id="IPR020828">
    <property type="entry name" value="GlycerAld_3-P_DH_NAD(P)-bd"/>
</dbReference>
<feature type="active site" description="Nucleophile" evidence="4">
    <location>
        <position position="143"/>
    </location>
</feature>
<dbReference type="SUPFAM" id="SSF55347">
    <property type="entry name" value="Glyceraldehyde-3-phosphate dehydrogenase-like, C-terminal domain"/>
    <property type="match status" value="1"/>
</dbReference>
<accession>A0A6G8QD77</accession>
<dbReference type="CDD" id="cd18127">
    <property type="entry name" value="GAPDH_II_C"/>
    <property type="match status" value="1"/>
</dbReference>
<dbReference type="GO" id="GO:0005737">
    <property type="term" value="C:cytoplasm"/>
    <property type="evidence" value="ECO:0007669"/>
    <property type="project" value="InterPro"/>
</dbReference>
<evidence type="ECO:0000256" key="3">
    <source>
        <dbReference type="ARBA" id="ARBA00023027"/>
    </source>
</evidence>
<organism evidence="7 8">
    <name type="scientific">Rubrobacter tropicus</name>
    <dbReference type="NCBI Taxonomy" id="2653851"/>
    <lineage>
        <taxon>Bacteria</taxon>
        <taxon>Bacillati</taxon>
        <taxon>Actinomycetota</taxon>
        <taxon>Rubrobacteria</taxon>
        <taxon>Rubrobacterales</taxon>
        <taxon>Rubrobacteraceae</taxon>
        <taxon>Rubrobacter</taxon>
    </lineage>
</organism>
<dbReference type="HAMAP" id="MF_00559">
    <property type="entry name" value="G3P_dehdrog_arch"/>
    <property type="match status" value="1"/>
</dbReference>
<dbReference type="Gene3D" id="3.40.50.720">
    <property type="entry name" value="NAD(P)-binding Rossmann-like Domain"/>
    <property type="match status" value="1"/>
</dbReference>
<dbReference type="InterPro" id="IPR036291">
    <property type="entry name" value="NAD(P)-bd_dom_sf"/>
</dbReference>
<feature type="domain" description="Glyceraldehyde 3-phosphate dehydrogenase NAD(P) binding" evidence="6">
    <location>
        <begin position="5"/>
        <end position="143"/>
    </location>
</feature>
<dbReference type="GO" id="GO:0008839">
    <property type="term" value="F:4-hydroxy-tetrahydrodipicolinate reductase"/>
    <property type="evidence" value="ECO:0007669"/>
    <property type="project" value="InterPro"/>
</dbReference>
<dbReference type="Proteomes" id="UP000501452">
    <property type="component" value="Chromosome"/>
</dbReference>
<proteinExistence type="inferred from homology"/>
<protein>
    <submittedName>
        <fullName evidence="7">Type II glyceraldehyde-3-phosphate dehydrogenase</fullName>
        <ecNumber evidence="7">1.2.1.59</ecNumber>
    </submittedName>
</protein>
<dbReference type="EC" id="1.2.1.59" evidence="7"/>
<dbReference type="InterPro" id="IPR020831">
    <property type="entry name" value="GlycerAld/Erythrose_P_DH"/>
</dbReference>
<evidence type="ECO:0000256" key="5">
    <source>
        <dbReference type="PIRSR" id="PIRSR000149-3"/>
    </source>
</evidence>
<dbReference type="CDD" id="cd02278">
    <property type="entry name" value="GAPDH_II_N"/>
    <property type="match status" value="1"/>
</dbReference>
<keyword evidence="5" id="KW-0547">Nucleotide-binding</keyword>